<dbReference type="InterPro" id="IPR032710">
    <property type="entry name" value="NTF2-like_dom_sf"/>
</dbReference>
<dbReference type="Proteomes" id="UP000538929">
    <property type="component" value="Unassembled WGS sequence"/>
</dbReference>
<keyword evidence="4" id="KW-0731">Sigma factor</keyword>
<dbReference type="InterPro" id="IPR013324">
    <property type="entry name" value="RNA_pol_sigma_r3/r4-like"/>
</dbReference>
<dbReference type="GO" id="GO:0016987">
    <property type="term" value="F:sigma factor activity"/>
    <property type="evidence" value="ECO:0007669"/>
    <property type="project" value="UniProtKB-KW"/>
</dbReference>
<dbReference type="Gene3D" id="3.10.450.50">
    <property type="match status" value="1"/>
</dbReference>
<feature type="domain" description="SnoaL-like" evidence="8">
    <location>
        <begin position="161"/>
        <end position="255"/>
    </location>
</feature>
<dbReference type="RefSeq" id="WP_182606271.1">
    <property type="nucleotide sequence ID" value="NZ_VKHT01000291.1"/>
</dbReference>
<dbReference type="GO" id="GO:0003677">
    <property type="term" value="F:DNA binding"/>
    <property type="evidence" value="ECO:0007669"/>
    <property type="project" value="InterPro"/>
</dbReference>
<dbReference type="Pfam" id="PF04542">
    <property type="entry name" value="Sigma70_r2"/>
    <property type="match status" value="1"/>
</dbReference>
<dbReference type="NCBIfam" id="TIGR02957">
    <property type="entry name" value="SigX4"/>
    <property type="match status" value="1"/>
</dbReference>
<comment type="subunit">
    <text evidence="2">Interacts transiently with the RNA polymerase catalytic core formed by RpoA, RpoB, RpoC and RpoZ (2 alpha, 1 beta, 1 beta' and 1 omega subunit) to form the RNA polymerase holoenzyme that can initiate transcription.</text>
</comment>
<dbReference type="Pfam" id="PF12680">
    <property type="entry name" value="SnoaL_2"/>
    <property type="match status" value="1"/>
</dbReference>
<dbReference type="InterPro" id="IPR013249">
    <property type="entry name" value="RNA_pol_sigma70_r4_t2"/>
</dbReference>
<dbReference type="GO" id="GO:0006352">
    <property type="term" value="P:DNA-templated transcription initiation"/>
    <property type="evidence" value="ECO:0007669"/>
    <property type="project" value="InterPro"/>
</dbReference>
<keyword evidence="10" id="KW-1185">Reference proteome</keyword>
<dbReference type="NCBIfam" id="TIGR02937">
    <property type="entry name" value="sigma70-ECF"/>
    <property type="match status" value="1"/>
</dbReference>
<dbReference type="InterPro" id="IPR014284">
    <property type="entry name" value="RNA_pol_sigma-70_dom"/>
</dbReference>
<dbReference type="InterPro" id="IPR007627">
    <property type="entry name" value="RNA_pol_sigma70_r2"/>
</dbReference>
<organism evidence="9 10">
    <name type="scientific">Streptomyces alkaliphilus</name>
    <dbReference type="NCBI Taxonomy" id="1472722"/>
    <lineage>
        <taxon>Bacteria</taxon>
        <taxon>Bacillati</taxon>
        <taxon>Actinomycetota</taxon>
        <taxon>Actinomycetes</taxon>
        <taxon>Kitasatosporales</taxon>
        <taxon>Streptomycetaceae</taxon>
        <taxon>Streptomyces</taxon>
    </lineage>
</organism>
<gene>
    <name evidence="9" type="ORF">FNQ90_11350</name>
</gene>
<protein>
    <submittedName>
        <fullName evidence="9">RNA polymerase sigma-70 factor</fullName>
    </submittedName>
</protein>
<evidence type="ECO:0000313" key="9">
    <source>
        <dbReference type="EMBL" id="MBB0244684.1"/>
    </source>
</evidence>
<dbReference type="PANTHER" id="PTHR30173:SF36">
    <property type="entry name" value="ECF RNA POLYMERASE SIGMA FACTOR SIGJ"/>
    <property type="match status" value="1"/>
</dbReference>
<comment type="caution">
    <text evidence="9">The sequence shown here is derived from an EMBL/GenBank/DDBJ whole genome shotgun (WGS) entry which is preliminary data.</text>
</comment>
<dbReference type="SUPFAM" id="SSF88659">
    <property type="entry name" value="Sigma3 and sigma4 domains of RNA polymerase sigma factors"/>
    <property type="match status" value="1"/>
</dbReference>
<dbReference type="PANTHER" id="PTHR30173">
    <property type="entry name" value="SIGMA 19 FACTOR"/>
    <property type="match status" value="1"/>
</dbReference>
<dbReference type="Pfam" id="PF08281">
    <property type="entry name" value="Sigma70_r4_2"/>
    <property type="match status" value="1"/>
</dbReference>
<evidence type="ECO:0000313" key="10">
    <source>
        <dbReference type="Proteomes" id="UP000538929"/>
    </source>
</evidence>
<dbReference type="AlphaFoldDB" id="A0A7W3TD64"/>
<feature type="domain" description="RNA polymerase sigma factor 70 region 4 type 2" evidence="7">
    <location>
        <begin position="91"/>
        <end position="141"/>
    </location>
</feature>
<dbReference type="NCBIfam" id="NF007214">
    <property type="entry name" value="PRK09636.1"/>
    <property type="match status" value="1"/>
</dbReference>
<dbReference type="InterPro" id="IPR052704">
    <property type="entry name" value="ECF_Sigma-70_Domain"/>
</dbReference>
<dbReference type="SUPFAM" id="SSF54427">
    <property type="entry name" value="NTF2-like"/>
    <property type="match status" value="1"/>
</dbReference>
<dbReference type="Gene3D" id="1.10.1740.10">
    <property type="match status" value="1"/>
</dbReference>
<evidence type="ECO:0000259" key="6">
    <source>
        <dbReference type="Pfam" id="PF04542"/>
    </source>
</evidence>
<keyword evidence="5" id="KW-0804">Transcription</keyword>
<proteinExistence type="inferred from homology"/>
<evidence type="ECO:0000259" key="8">
    <source>
        <dbReference type="Pfam" id="PF12680"/>
    </source>
</evidence>
<dbReference type="EMBL" id="VKHT01000291">
    <property type="protein sequence ID" value="MBB0244684.1"/>
    <property type="molecule type" value="Genomic_DNA"/>
</dbReference>
<comment type="similarity">
    <text evidence="1">Belongs to the sigma-70 factor family. ECF subfamily.</text>
</comment>
<dbReference type="Gene3D" id="1.10.10.10">
    <property type="entry name" value="Winged helix-like DNA-binding domain superfamily/Winged helix DNA-binding domain"/>
    <property type="match status" value="1"/>
</dbReference>
<dbReference type="SUPFAM" id="SSF88946">
    <property type="entry name" value="Sigma2 domain of RNA polymerase sigma factors"/>
    <property type="match status" value="1"/>
</dbReference>
<evidence type="ECO:0000256" key="4">
    <source>
        <dbReference type="ARBA" id="ARBA00023082"/>
    </source>
</evidence>
<dbReference type="InterPro" id="IPR013325">
    <property type="entry name" value="RNA_pol_sigma_r2"/>
</dbReference>
<evidence type="ECO:0000259" key="7">
    <source>
        <dbReference type="Pfam" id="PF08281"/>
    </source>
</evidence>
<evidence type="ECO:0000256" key="5">
    <source>
        <dbReference type="ARBA" id="ARBA00023163"/>
    </source>
</evidence>
<sequence length="274" mass="30340">MLFGIAYRMLGSVADAEDILQEAWIRWNAVTEPVAVPSSYLARIVTNLSLNRLDSAAVRRESYPGPWLPEPMVTVPDAAEEAERADEVSWALLVVLETLGPLERAVFVLREAFGYPHAEIARMLGRSEAAVRQVARRARAHVEARRPRRETDPAERRRVTEEFLAACLGGDMDAMLRMLAPDVTLWSDGGGRRSAALRPIHGADRVARWLLGVARREADAAVHPVLVGGRPGLLMTISGEVDTVAAMEVEEGRITALHLLRNPEKLRHVARTPW</sequence>
<dbReference type="InterPro" id="IPR036388">
    <property type="entry name" value="WH-like_DNA-bd_sf"/>
</dbReference>
<evidence type="ECO:0000256" key="3">
    <source>
        <dbReference type="ARBA" id="ARBA00023015"/>
    </source>
</evidence>
<keyword evidence="3" id="KW-0805">Transcription regulation</keyword>
<feature type="domain" description="RNA polymerase sigma-70 region 2" evidence="6">
    <location>
        <begin position="2"/>
        <end position="56"/>
    </location>
</feature>
<reference evidence="10" key="1">
    <citation type="submission" date="2019-10" db="EMBL/GenBank/DDBJ databases">
        <title>Streptomyces sp. nov., a novel actinobacterium isolated from alkaline environment.</title>
        <authorList>
            <person name="Golinska P."/>
        </authorList>
    </citation>
    <scope>NUCLEOTIDE SEQUENCE [LARGE SCALE GENOMIC DNA]</scope>
    <source>
        <strain evidence="10">DSM 42118</strain>
    </source>
</reference>
<accession>A0A7W3TD64</accession>
<evidence type="ECO:0000256" key="2">
    <source>
        <dbReference type="ARBA" id="ARBA00011344"/>
    </source>
</evidence>
<dbReference type="InterPro" id="IPR014303">
    <property type="entry name" value="RNA_pol_sigma-70_ECF"/>
</dbReference>
<evidence type="ECO:0000256" key="1">
    <source>
        <dbReference type="ARBA" id="ARBA00010641"/>
    </source>
</evidence>
<dbReference type="InterPro" id="IPR037401">
    <property type="entry name" value="SnoaL-like"/>
</dbReference>
<name>A0A7W3TD64_9ACTN</name>